<comment type="caution">
    <text evidence="1">The sequence shown here is derived from an EMBL/GenBank/DDBJ whole genome shotgun (WGS) entry which is preliminary data.</text>
</comment>
<dbReference type="EMBL" id="JAGQHR010001061">
    <property type="protein sequence ID" value="MCA9730240.1"/>
    <property type="molecule type" value="Genomic_DNA"/>
</dbReference>
<dbReference type="AlphaFoldDB" id="A0A956RRR8"/>
<feature type="non-terminal residue" evidence="1">
    <location>
        <position position="372"/>
    </location>
</feature>
<evidence type="ECO:0000313" key="2">
    <source>
        <dbReference type="Proteomes" id="UP000697710"/>
    </source>
</evidence>
<organism evidence="1 2">
    <name type="scientific">Eiseniibacteriota bacterium</name>
    <dbReference type="NCBI Taxonomy" id="2212470"/>
    <lineage>
        <taxon>Bacteria</taxon>
        <taxon>Candidatus Eiseniibacteriota</taxon>
    </lineage>
</organism>
<proteinExistence type="predicted"/>
<evidence type="ECO:0000313" key="1">
    <source>
        <dbReference type="EMBL" id="MCA9730240.1"/>
    </source>
</evidence>
<dbReference type="Proteomes" id="UP000697710">
    <property type="component" value="Unassembled WGS sequence"/>
</dbReference>
<reference evidence="1" key="1">
    <citation type="submission" date="2020-04" db="EMBL/GenBank/DDBJ databases">
        <authorList>
            <person name="Zhang T."/>
        </authorList>
    </citation>
    <scope>NUCLEOTIDE SEQUENCE</scope>
    <source>
        <strain evidence="1">HKST-UBA01</strain>
    </source>
</reference>
<sequence length="372" mass="41151">MSVESSSPVAPVTFEDDVARRVPAIQDLFSQLIEHYCGTGDAPVSAICERIGLHRKLAWQLRSAAYAPDPFQAVRFMPTRAGLDTVIGAMQKLGSADGWTLRLRQAADALDALVEAHAGDRTNLEMLVDAWAPQPDQTKWREKAFLGNCFIWGAQTKAQLSISVLRESKTRPGWIDIAQIRGLVGLRRMRPNVHWLVNQSIVIDDRADVSVELRREPLDEAAAEAMGGVPILPAFCSSPLPRLRRRPVENGLINDELLPAPVGSQGQQHIVTGEVIRNLAPAHATHQNKRAHFGAVSRTPSELFLLDHFVHRDLFPGVERELCVFGELNSPVTQDDDDLLPVSEQIESLGTGLGSARTPDVPRYPELLRWIF</sequence>
<gene>
    <name evidence="1" type="ORF">KC729_21325</name>
</gene>
<protein>
    <submittedName>
        <fullName evidence="1">Uncharacterized protein</fullName>
    </submittedName>
</protein>
<reference evidence="1" key="2">
    <citation type="journal article" date="2021" name="Microbiome">
        <title>Successional dynamics and alternative stable states in a saline activated sludge microbial community over 9 years.</title>
        <authorList>
            <person name="Wang Y."/>
            <person name="Ye J."/>
            <person name="Ju F."/>
            <person name="Liu L."/>
            <person name="Boyd J.A."/>
            <person name="Deng Y."/>
            <person name="Parks D.H."/>
            <person name="Jiang X."/>
            <person name="Yin X."/>
            <person name="Woodcroft B.J."/>
            <person name="Tyson G.W."/>
            <person name="Hugenholtz P."/>
            <person name="Polz M.F."/>
            <person name="Zhang T."/>
        </authorList>
    </citation>
    <scope>NUCLEOTIDE SEQUENCE</scope>
    <source>
        <strain evidence="1">HKST-UBA01</strain>
    </source>
</reference>
<name>A0A956RRR8_UNCEI</name>
<accession>A0A956RRR8</accession>